<comment type="similarity">
    <text evidence="1">Belongs to the PI3/PI4-kinase family. Type III PI4K subfamily.</text>
</comment>
<reference evidence="5 6" key="1">
    <citation type="submission" date="2021-04" db="EMBL/GenBank/DDBJ databases">
        <authorList>
            <person name="Bliznina A."/>
        </authorList>
    </citation>
    <scope>NUCLEOTIDE SEQUENCE [LARGE SCALE GENOMIC DNA]</scope>
</reference>
<dbReference type="Gene3D" id="1.10.1070.11">
    <property type="entry name" value="Phosphatidylinositol 3-/4-kinase, catalytic domain"/>
    <property type="match status" value="1"/>
</dbReference>
<dbReference type="PANTHER" id="PTHR10048:SF22">
    <property type="entry name" value="PHOSPHATIDYLINOSITOL 4-KINASE BETA"/>
    <property type="match status" value="1"/>
</dbReference>
<gene>
    <name evidence="5" type="ORF">OKIOD_LOCUS4975</name>
</gene>
<organism evidence="5 6">
    <name type="scientific">Oikopleura dioica</name>
    <name type="common">Tunicate</name>
    <dbReference type="NCBI Taxonomy" id="34765"/>
    <lineage>
        <taxon>Eukaryota</taxon>
        <taxon>Metazoa</taxon>
        <taxon>Chordata</taxon>
        <taxon>Tunicata</taxon>
        <taxon>Appendicularia</taxon>
        <taxon>Copelata</taxon>
        <taxon>Oikopleuridae</taxon>
        <taxon>Oikopleura</taxon>
    </lineage>
</organism>
<proteinExistence type="inferred from homology"/>
<dbReference type="EMBL" id="OU015569">
    <property type="protein sequence ID" value="CAG5094281.1"/>
    <property type="molecule type" value="Genomic_DNA"/>
</dbReference>
<feature type="domain" description="PI3K/PI4K catalytic" evidence="4">
    <location>
        <begin position="1"/>
        <end position="87"/>
    </location>
</feature>
<name>A0ABN7S6T8_OIKDI</name>
<evidence type="ECO:0000256" key="3">
    <source>
        <dbReference type="ARBA" id="ARBA00022777"/>
    </source>
</evidence>
<evidence type="ECO:0000256" key="1">
    <source>
        <dbReference type="ARBA" id="ARBA00006209"/>
    </source>
</evidence>
<dbReference type="InterPro" id="IPR011009">
    <property type="entry name" value="Kinase-like_dom_sf"/>
</dbReference>
<dbReference type="PROSITE" id="PS50290">
    <property type="entry name" value="PI3_4_KINASE_3"/>
    <property type="match status" value="1"/>
</dbReference>
<keyword evidence="6" id="KW-1185">Reference proteome</keyword>
<dbReference type="InterPro" id="IPR015433">
    <property type="entry name" value="PI3/4_kinase"/>
</dbReference>
<evidence type="ECO:0000259" key="4">
    <source>
        <dbReference type="PROSITE" id="PS50290"/>
    </source>
</evidence>
<sequence length="102" mass="11645">MVELMGGMESDKFRYYKVLLMKGLRAAAKHRDSIVTLAEVAQCGPRLSCFTSNTVKQFQERFLLQTPDDQLTLIIDSMVEGSVNSWTTKLYDQFQYLTNGIL</sequence>
<dbReference type="InterPro" id="IPR036940">
    <property type="entry name" value="PI3/4_kinase_cat_sf"/>
</dbReference>
<evidence type="ECO:0000256" key="2">
    <source>
        <dbReference type="ARBA" id="ARBA00022679"/>
    </source>
</evidence>
<evidence type="ECO:0000313" key="6">
    <source>
        <dbReference type="Proteomes" id="UP001158576"/>
    </source>
</evidence>
<dbReference type="SUPFAM" id="SSF56112">
    <property type="entry name" value="Protein kinase-like (PK-like)"/>
    <property type="match status" value="1"/>
</dbReference>
<keyword evidence="2" id="KW-0808">Transferase</keyword>
<dbReference type="PANTHER" id="PTHR10048">
    <property type="entry name" value="PHOSPHATIDYLINOSITOL KINASE"/>
    <property type="match status" value="1"/>
</dbReference>
<accession>A0ABN7S6T8</accession>
<evidence type="ECO:0000313" key="5">
    <source>
        <dbReference type="EMBL" id="CAG5094281.1"/>
    </source>
</evidence>
<protein>
    <submittedName>
        <fullName evidence="5">Oidioi.mRNA.OKI2018_I69.XSR.g13417.t1.cds</fullName>
    </submittedName>
</protein>
<dbReference type="InterPro" id="IPR000403">
    <property type="entry name" value="PI3/4_kinase_cat_dom"/>
</dbReference>
<dbReference type="Proteomes" id="UP001158576">
    <property type="component" value="Chromosome XSR"/>
</dbReference>
<keyword evidence="3" id="KW-0418">Kinase</keyword>